<evidence type="ECO:0000313" key="1">
    <source>
        <dbReference type="EMBL" id="TFY76302.1"/>
    </source>
</evidence>
<name>A0A4Y9ZNC9_9AGAM</name>
<proteinExistence type="predicted"/>
<organism evidence="1 2">
    <name type="scientific">Hericium alpestre</name>
    <dbReference type="NCBI Taxonomy" id="135208"/>
    <lineage>
        <taxon>Eukaryota</taxon>
        <taxon>Fungi</taxon>
        <taxon>Dikarya</taxon>
        <taxon>Basidiomycota</taxon>
        <taxon>Agaricomycotina</taxon>
        <taxon>Agaricomycetes</taxon>
        <taxon>Russulales</taxon>
        <taxon>Hericiaceae</taxon>
        <taxon>Hericium</taxon>
    </lineage>
</organism>
<gene>
    <name evidence="1" type="ORF">EWM64_g7710</name>
</gene>
<protein>
    <submittedName>
        <fullName evidence="1">Uncharacterized protein</fullName>
    </submittedName>
</protein>
<reference evidence="1 2" key="1">
    <citation type="submission" date="2019-02" db="EMBL/GenBank/DDBJ databases">
        <title>Genome sequencing of the rare red list fungi Hericium alpestre (H. flagellum).</title>
        <authorList>
            <person name="Buettner E."/>
            <person name="Kellner H."/>
        </authorList>
    </citation>
    <scope>NUCLEOTIDE SEQUENCE [LARGE SCALE GENOMIC DNA]</scope>
    <source>
        <strain evidence="1 2">DSM 108284</strain>
    </source>
</reference>
<comment type="caution">
    <text evidence="1">The sequence shown here is derived from an EMBL/GenBank/DDBJ whole genome shotgun (WGS) entry which is preliminary data.</text>
</comment>
<sequence length="225" mass="26114">MATSTQSSDVQDPSPGPDFLLDIPEDAVLEWMPSFVYDAEGNCFYDMEYGCKVTPESEKYKQQLLRWKLPNHEPTSDLPEYLDPYSVESGGRRNHKVYFGLGFTMQQLHDYGVAQSIEDCVGHPTVFAKPEDARDAMSVVQHRVICHLEEICKKESNVIRSLKAEMILSENYNWVIYLYSNRNYKKFKERVSQKEEDAIIKKIQSLLNTTDPPMWYHADYSLYSD</sequence>
<dbReference type="Proteomes" id="UP000298061">
    <property type="component" value="Unassembled WGS sequence"/>
</dbReference>
<keyword evidence="2" id="KW-1185">Reference proteome</keyword>
<dbReference type="EMBL" id="SFCI01001249">
    <property type="protein sequence ID" value="TFY76302.1"/>
    <property type="molecule type" value="Genomic_DNA"/>
</dbReference>
<evidence type="ECO:0000313" key="2">
    <source>
        <dbReference type="Proteomes" id="UP000298061"/>
    </source>
</evidence>
<dbReference type="AlphaFoldDB" id="A0A4Y9ZNC9"/>
<accession>A0A4Y9ZNC9</accession>